<keyword evidence="2" id="KW-1185">Reference proteome</keyword>
<dbReference type="KEGG" id="dtl:H8F01_02440"/>
<name>A0A7G8Q5I5_9GAMM</name>
<gene>
    <name evidence="1" type="ORF">H8F01_02440</name>
</gene>
<dbReference type="Proteomes" id="UP000515873">
    <property type="component" value="Chromosome"/>
</dbReference>
<reference evidence="1 2" key="1">
    <citation type="submission" date="2020-08" db="EMBL/GenBank/DDBJ databases">
        <title>Dyella sp. G9 isolated from forest soil.</title>
        <authorList>
            <person name="Fu J."/>
            <person name="Qiu L."/>
        </authorList>
    </citation>
    <scope>NUCLEOTIDE SEQUENCE [LARGE SCALE GENOMIC DNA]</scope>
    <source>
        <strain evidence="1 2">G9</strain>
    </source>
</reference>
<dbReference type="EMBL" id="CP060412">
    <property type="protein sequence ID" value="QNK02043.1"/>
    <property type="molecule type" value="Genomic_DNA"/>
</dbReference>
<proteinExistence type="predicted"/>
<organism evidence="1 2">
    <name type="scientific">Dyella telluris</name>
    <dbReference type="NCBI Taxonomy" id="2763498"/>
    <lineage>
        <taxon>Bacteria</taxon>
        <taxon>Pseudomonadati</taxon>
        <taxon>Pseudomonadota</taxon>
        <taxon>Gammaproteobacteria</taxon>
        <taxon>Lysobacterales</taxon>
        <taxon>Rhodanobacteraceae</taxon>
        <taxon>Dyella</taxon>
    </lineage>
</organism>
<dbReference type="AlphaFoldDB" id="A0A7G8Q5I5"/>
<evidence type="ECO:0000313" key="2">
    <source>
        <dbReference type="Proteomes" id="UP000515873"/>
    </source>
</evidence>
<sequence>MRYSREQLAVKFAELDTELCRLASLDAPEEDLWAAFEQLVHVPAITIDQADRRWWWEQVYATMERHALTELSRRVSSAR</sequence>
<protein>
    <submittedName>
        <fullName evidence="1">Uncharacterized protein</fullName>
    </submittedName>
</protein>
<accession>A0A7G8Q5I5</accession>
<evidence type="ECO:0000313" key="1">
    <source>
        <dbReference type="EMBL" id="QNK02043.1"/>
    </source>
</evidence>